<gene>
    <name evidence="12" type="ORF">F0A17_07570</name>
</gene>
<keyword evidence="2 9" id="KW-0813">Transport</keyword>
<keyword evidence="6 9" id="KW-1133">Transmembrane helix</keyword>
<keyword evidence="4 9" id="KW-0997">Cell inner membrane</keyword>
<feature type="transmembrane region" description="Helical" evidence="9">
    <location>
        <begin position="52"/>
        <end position="70"/>
    </location>
</feature>
<evidence type="ECO:0000256" key="9">
    <source>
        <dbReference type="RuleBase" id="RU369079"/>
    </source>
</evidence>
<evidence type="ECO:0000256" key="4">
    <source>
        <dbReference type="ARBA" id="ARBA00022519"/>
    </source>
</evidence>
<dbReference type="GO" id="GO:0005886">
    <property type="term" value="C:plasma membrane"/>
    <property type="evidence" value="ECO:0007669"/>
    <property type="project" value="UniProtKB-SubCell"/>
</dbReference>
<keyword evidence="7 9" id="KW-0472">Membrane</keyword>
<comment type="function">
    <text evidence="9">Part of the tripartite ATP-independent periplasmic (TRAP) transport system.</text>
</comment>
<organism evidence="12 13">
    <name type="scientific">Billgrantia pellis</name>
    <dbReference type="NCBI Taxonomy" id="2606936"/>
    <lineage>
        <taxon>Bacteria</taxon>
        <taxon>Pseudomonadati</taxon>
        <taxon>Pseudomonadota</taxon>
        <taxon>Gammaproteobacteria</taxon>
        <taxon>Oceanospirillales</taxon>
        <taxon>Halomonadaceae</taxon>
        <taxon>Billgrantia</taxon>
    </lineage>
</organism>
<name>A0A7V7G0C1_9GAMM</name>
<feature type="compositionally biased region" description="Basic and acidic residues" evidence="10">
    <location>
        <begin position="176"/>
        <end position="191"/>
    </location>
</feature>
<evidence type="ECO:0000256" key="7">
    <source>
        <dbReference type="ARBA" id="ARBA00023136"/>
    </source>
</evidence>
<feature type="region of interest" description="Disordered" evidence="10">
    <location>
        <begin position="176"/>
        <end position="203"/>
    </location>
</feature>
<evidence type="ECO:0000313" key="12">
    <source>
        <dbReference type="EMBL" id="KAA0012791.1"/>
    </source>
</evidence>
<proteinExistence type="inferred from homology"/>
<evidence type="ECO:0000256" key="5">
    <source>
        <dbReference type="ARBA" id="ARBA00022692"/>
    </source>
</evidence>
<dbReference type="AlphaFoldDB" id="A0A7V7G0C1"/>
<evidence type="ECO:0000256" key="2">
    <source>
        <dbReference type="ARBA" id="ARBA00022448"/>
    </source>
</evidence>
<keyword evidence="13" id="KW-1185">Reference proteome</keyword>
<feature type="transmembrane region" description="Helical" evidence="9">
    <location>
        <begin position="139"/>
        <end position="163"/>
    </location>
</feature>
<keyword evidence="3" id="KW-1003">Cell membrane</keyword>
<evidence type="ECO:0000259" key="11">
    <source>
        <dbReference type="Pfam" id="PF04290"/>
    </source>
</evidence>
<comment type="subcellular location">
    <subcellularLocation>
        <location evidence="1 9">Cell inner membrane</location>
        <topology evidence="1 9">Multi-pass membrane protein</topology>
    </subcellularLocation>
</comment>
<evidence type="ECO:0000256" key="1">
    <source>
        <dbReference type="ARBA" id="ARBA00004429"/>
    </source>
</evidence>
<dbReference type="InterPro" id="IPR007387">
    <property type="entry name" value="TRAP_DctQ"/>
</dbReference>
<accession>A0A7V7G0C1</accession>
<sequence length="203" mass="22018">MVTPHPYRLARGLAHGAAIAAGYAALGLSLLITFEVIARKLFHFSLQGVDEIGGYVLAIGVSFSFAYALLHRAHTRVDVLLTRLPRLLQAPLNVVAMVMLAAFSSFMLWRAIETLEETLEFGSLASTPLQTPLWIPQSLWVVGLGVFCVLTLLLAAHALGLLVTGRLVALDREYGPRSTDDELSEARKDYGSDITTEPGRATS</sequence>
<feature type="domain" description="Tripartite ATP-independent periplasmic transporters DctQ component" evidence="11">
    <location>
        <begin position="29"/>
        <end position="153"/>
    </location>
</feature>
<dbReference type="GO" id="GO:0015740">
    <property type="term" value="P:C4-dicarboxylate transport"/>
    <property type="evidence" value="ECO:0007669"/>
    <property type="project" value="TreeGrafter"/>
</dbReference>
<evidence type="ECO:0000313" key="13">
    <source>
        <dbReference type="Proteomes" id="UP000486760"/>
    </source>
</evidence>
<evidence type="ECO:0000256" key="6">
    <source>
        <dbReference type="ARBA" id="ARBA00022989"/>
    </source>
</evidence>
<feature type="transmembrane region" description="Helical" evidence="9">
    <location>
        <begin position="90"/>
        <end position="112"/>
    </location>
</feature>
<evidence type="ECO:0000256" key="3">
    <source>
        <dbReference type="ARBA" id="ARBA00022475"/>
    </source>
</evidence>
<dbReference type="Pfam" id="PF04290">
    <property type="entry name" value="DctQ"/>
    <property type="match status" value="1"/>
</dbReference>
<dbReference type="PANTHER" id="PTHR35011">
    <property type="entry name" value="2,3-DIKETO-L-GULONATE TRAP TRANSPORTER SMALL PERMEASE PROTEIN YIAM"/>
    <property type="match status" value="1"/>
</dbReference>
<comment type="subunit">
    <text evidence="9">The complex comprises the extracytoplasmic solute receptor protein and the two transmembrane proteins.</text>
</comment>
<dbReference type="InterPro" id="IPR055348">
    <property type="entry name" value="DctQ"/>
</dbReference>
<dbReference type="GO" id="GO:0022857">
    <property type="term" value="F:transmembrane transporter activity"/>
    <property type="evidence" value="ECO:0007669"/>
    <property type="project" value="UniProtKB-UniRule"/>
</dbReference>
<comment type="similarity">
    <text evidence="8 9">Belongs to the TRAP transporter small permease family.</text>
</comment>
<protein>
    <recommendedName>
        <fullName evidence="9">TRAP transporter small permease protein</fullName>
    </recommendedName>
</protein>
<evidence type="ECO:0000256" key="10">
    <source>
        <dbReference type="SAM" id="MobiDB-lite"/>
    </source>
</evidence>
<comment type="caution">
    <text evidence="12">The sequence shown here is derived from an EMBL/GenBank/DDBJ whole genome shotgun (WGS) entry which is preliminary data.</text>
</comment>
<reference evidence="12 13" key="1">
    <citation type="submission" date="2019-08" db="EMBL/GenBank/DDBJ databases">
        <title>Bioinformatics analysis of the strain L3 and L5.</title>
        <authorList>
            <person name="Li X."/>
        </authorList>
    </citation>
    <scope>NUCLEOTIDE SEQUENCE [LARGE SCALE GENOMIC DNA]</scope>
    <source>
        <strain evidence="12 13">L5</strain>
    </source>
</reference>
<dbReference type="RefSeq" id="WP_149327745.1">
    <property type="nucleotide sequence ID" value="NZ_VTPY01000003.1"/>
</dbReference>
<evidence type="ECO:0000256" key="8">
    <source>
        <dbReference type="ARBA" id="ARBA00038436"/>
    </source>
</evidence>
<keyword evidence="5 9" id="KW-0812">Transmembrane</keyword>
<dbReference type="Proteomes" id="UP000486760">
    <property type="component" value="Unassembled WGS sequence"/>
</dbReference>
<feature type="transmembrane region" description="Helical" evidence="9">
    <location>
        <begin position="12"/>
        <end position="32"/>
    </location>
</feature>
<dbReference type="EMBL" id="VTPY01000003">
    <property type="protein sequence ID" value="KAA0012791.1"/>
    <property type="molecule type" value="Genomic_DNA"/>
</dbReference>
<dbReference type="PANTHER" id="PTHR35011:SF10">
    <property type="entry name" value="TRAP TRANSPORTER SMALL PERMEASE PROTEIN"/>
    <property type="match status" value="1"/>
</dbReference>